<dbReference type="EMBL" id="VORY01000001">
    <property type="protein sequence ID" value="TXD95741.1"/>
    <property type="molecule type" value="Genomic_DNA"/>
</dbReference>
<dbReference type="Proteomes" id="UP000321367">
    <property type="component" value="Unassembled WGS sequence"/>
</dbReference>
<dbReference type="AlphaFoldDB" id="A0A5C6ZZJ4"/>
<dbReference type="PANTHER" id="PTHR36836">
    <property type="entry name" value="COLANIC ACID BIOSYNTHESIS PROTEIN WCAK"/>
    <property type="match status" value="1"/>
</dbReference>
<organism evidence="2 3">
    <name type="scientific">Gillisia hiemivivida</name>
    <dbReference type="NCBI Taxonomy" id="291190"/>
    <lineage>
        <taxon>Bacteria</taxon>
        <taxon>Pseudomonadati</taxon>
        <taxon>Bacteroidota</taxon>
        <taxon>Flavobacteriia</taxon>
        <taxon>Flavobacteriales</taxon>
        <taxon>Flavobacteriaceae</taxon>
        <taxon>Gillisia</taxon>
    </lineage>
</organism>
<keyword evidence="3" id="KW-1185">Reference proteome</keyword>
<feature type="domain" description="Polysaccharide pyruvyl transferase" evidence="1">
    <location>
        <begin position="76"/>
        <end position="381"/>
    </location>
</feature>
<accession>A0A5C6ZZJ4</accession>
<evidence type="ECO:0000313" key="2">
    <source>
        <dbReference type="EMBL" id="TXD95741.1"/>
    </source>
</evidence>
<evidence type="ECO:0000313" key="3">
    <source>
        <dbReference type="Proteomes" id="UP000321367"/>
    </source>
</evidence>
<protein>
    <submittedName>
        <fullName evidence="2">Polysaccharide pyruvyl transferase family protein</fullName>
    </submittedName>
</protein>
<sequence length="459" mass="52565">MTEIKKIHILCPEYVPLENKGEEAIIRGTIDVIYGDNSDHCEYHIVDMNSDKYVFTNGLHVHPGRLFFSDWRSREFGLGPSFEQLYSSSCSLLRNFLNKFFPFWIRNPHKEARNLKKYLSGEKKVPQKYAQSIELLREVDFIIAGHNGGLDEYVCHIVNELHTINIPFGVFGSSMKPNVNKKAILNVFHKAFESSLFNIARNPIGYRWALKHFPDLKFVLNPDPAFGMIPESHERVDQIIKENALEKLFEKPVIMVTTAEPAPISRHSFEDKVGASQKIAAHRQFLSDLLKKIHSTMDVNVLFLPHTIGPNKQMDDRLISEDVINKSGLAKDERVRLLRTDLTAKDLKGLINRADFLVAERVHSIIGAVGVCTPFLSLASDKDTRVQGMFREQMGLGDYIYSLKKPNVDQCFEKLTEMYGHKEDISQKLKDLNVRIKTELSVSGEIIEKCISFKMEERK</sequence>
<dbReference type="PANTHER" id="PTHR36836:SF1">
    <property type="entry name" value="COLANIC ACID BIOSYNTHESIS PROTEIN WCAK"/>
    <property type="match status" value="1"/>
</dbReference>
<name>A0A5C6ZZJ4_9FLAO</name>
<gene>
    <name evidence="2" type="ORF">ES724_01580</name>
</gene>
<dbReference type="Pfam" id="PF04230">
    <property type="entry name" value="PS_pyruv_trans"/>
    <property type="match status" value="1"/>
</dbReference>
<dbReference type="OrthoDB" id="6058856at2"/>
<dbReference type="InterPro" id="IPR007345">
    <property type="entry name" value="Polysacch_pyruvyl_Trfase"/>
</dbReference>
<dbReference type="GO" id="GO:0016740">
    <property type="term" value="F:transferase activity"/>
    <property type="evidence" value="ECO:0007669"/>
    <property type="project" value="UniProtKB-KW"/>
</dbReference>
<evidence type="ECO:0000259" key="1">
    <source>
        <dbReference type="Pfam" id="PF04230"/>
    </source>
</evidence>
<reference evidence="2 3" key="1">
    <citation type="submission" date="2019-08" db="EMBL/GenBank/DDBJ databases">
        <title>Genome sequence of Gillisia hiemivivida IC154 (type strain).</title>
        <authorList>
            <person name="Bowman J.P."/>
        </authorList>
    </citation>
    <scope>NUCLEOTIDE SEQUENCE [LARGE SCALE GENOMIC DNA]</scope>
    <source>
        <strain evidence="2 3">IC154</strain>
    </source>
</reference>
<comment type="caution">
    <text evidence="2">The sequence shown here is derived from an EMBL/GenBank/DDBJ whole genome shotgun (WGS) entry which is preliminary data.</text>
</comment>
<proteinExistence type="predicted"/>
<dbReference type="RefSeq" id="WP_146928610.1">
    <property type="nucleotide sequence ID" value="NZ_CBCSHZ010000002.1"/>
</dbReference>
<keyword evidence="2" id="KW-0808">Transferase</keyword>